<feature type="region of interest" description="Disordered" evidence="5">
    <location>
        <begin position="1"/>
        <end position="31"/>
    </location>
</feature>
<dbReference type="SMART" id="SM00382">
    <property type="entry name" value="AAA"/>
    <property type="match status" value="1"/>
</dbReference>
<keyword evidence="2" id="KW-0813">Transport</keyword>
<feature type="compositionally biased region" description="Polar residues" evidence="5">
    <location>
        <begin position="7"/>
        <end position="27"/>
    </location>
</feature>
<protein>
    <submittedName>
        <fullName evidence="7">ABC transporter ATP-binding protein</fullName>
    </submittedName>
</protein>
<dbReference type="PROSITE" id="PS50893">
    <property type="entry name" value="ABC_TRANSPORTER_2"/>
    <property type="match status" value="1"/>
</dbReference>
<evidence type="ECO:0000259" key="6">
    <source>
        <dbReference type="PROSITE" id="PS50893"/>
    </source>
</evidence>
<dbReference type="Proteomes" id="UP000231451">
    <property type="component" value="Unassembled WGS sequence"/>
</dbReference>
<dbReference type="AlphaFoldDB" id="A0A2M9HHP3"/>
<proteinExistence type="inferred from homology"/>
<dbReference type="PANTHER" id="PTHR46743:SF2">
    <property type="entry name" value="TEICHOIC ACIDS EXPORT ATP-BINDING PROTEIN TAGH"/>
    <property type="match status" value="1"/>
</dbReference>
<keyword evidence="8" id="KW-1185">Reference proteome</keyword>
<reference evidence="7 8" key="1">
    <citation type="submission" date="2017-10" db="EMBL/GenBank/DDBJ databases">
        <title>Draft genome sequences of strains TRE 1, TRE 9, TRE H and TRI 7, isolated from tamarins, belonging to four potential novel Bifidobacterium species.</title>
        <authorList>
            <person name="Mattarelli P."/>
            <person name="Modesto M."/>
            <person name="Puglisi E."/>
            <person name="Morelli L."/>
            <person name="Spezio C."/>
            <person name="Bonetti A."/>
            <person name="Sandri C."/>
        </authorList>
    </citation>
    <scope>NUCLEOTIDE SEQUENCE [LARGE SCALE GENOMIC DNA]</scope>
    <source>
        <strain evidence="8">TRI7</strain>
    </source>
</reference>
<keyword evidence="3" id="KW-0547">Nucleotide-binding</keyword>
<dbReference type="CDD" id="cd03220">
    <property type="entry name" value="ABC_KpsT_Wzt"/>
    <property type="match status" value="1"/>
</dbReference>
<organism evidence="7 8">
    <name type="scientific">Bifidobacterium simiarum</name>
    <dbReference type="NCBI Taxonomy" id="2045441"/>
    <lineage>
        <taxon>Bacteria</taxon>
        <taxon>Bacillati</taxon>
        <taxon>Actinomycetota</taxon>
        <taxon>Actinomycetes</taxon>
        <taxon>Bifidobacteriales</taxon>
        <taxon>Bifidobacteriaceae</taxon>
        <taxon>Bifidobacterium</taxon>
    </lineage>
</organism>
<comment type="caution">
    <text evidence="7">The sequence shown here is derived from an EMBL/GenBank/DDBJ whole genome shotgun (WGS) entry which is preliminary data.</text>
</comment>
<dbReference type="InterPro" id="IPR027417">
    <property type="entry name" value="P-loop_NTPase"/>
</dbReference>
<dbReference type="PROSITE" id="PS00211">
    <property type="entry name" value="ABC_TRANSPORTER_1"/>
    <property type="match status" value="1"/>
</dbReference>
<evidence type="ECO:0000256" key="2">
    <source>
        <dbReference type="ARBA" id="ARBA00022448"/>
    </source>
</evidence>
<dbReference type="GO" id="GO:0016020">
    <property type="term" value="C:membrane"/>
    <property type="evidence" value="ECO:0007669"/>
    <property type="project" value="InterPro"/>
</dbReference>
<evidence type="ECO:0000313" key="7">
    <source>
        <dbReference type="EMBL" id="PJM76336.1"/>
    </source>
</evidence>
<dbReference type="SUPFAM" id="SSF52540">
    <property type="entry name" value="P-loop containing nucleoside triphosphate hydrolases"/>
    <property type="match status" value="1"/>
</dbReference>
<evidence type="ECO:0000256" key="1">
    <source>
        <dbReference type="ARBA" id="ARBA00005417"/>
    </source>
</evidence>
<evidence type="ECO:0000256" key="5">
    <source>
        <dbReference type="SAM" id="MobiDB-lite"/>
    </source>
</evidence>
<dbReference type="Gene3D" id="2.70.50.60">
    <property type="entry name" value="abc- transporter (atp binding component) like domain"/>
    <property type="match status" value="1"/>
</dbReference>
<evidence type="ECO:0000313" key="8">
    <source>
        <dbReference type="Proteomes" id="UP000231451"/>
    </source>
</evidence>
<dbReference type="InterPro" id="IPR015860">
    <property type="entry name" value="ABC_transpr_TagH-like"/>
</dbReference>
<dbReference type="InterPro" id="IPR050683">
    <property type="entry name" value="Bact_Polysacc_Export_ATP-bd"/>
</dbReference>
<accession>A0A2M9HHP3</accession>
<gene>
    <name evidence="7" type="ORF">CSQ87_00740</name>
</gene>
<evidence type="ECO:0000256" key="4">
    <source>
        <dbReference type="ARBA" id="ARBA00022840"/>
    </source>
</evidence>
<dbReference type="Gene3D" id="3.40.50.300">
    <property type="entry name" value="P-loop containing nucleotide triphosphate hydrolases"/>
    <property type="match status" value="1"/>
</dbReference>
<name>A0A2M9HHP3_9BIFI</name>
<dbReference type="Pfam" id="PF00005">
    <property type="entry name" value="ABC_tran"/>
    <property type="match status" value="1"/>
</dbReference>
<feature type="domain" description="ABC transporter" evidence="6">
    <location>
        <begin position="47"/>
        <end position="290"/>
    </location>
</feature>
<dbReference type="GO" id="GO:0016887">
    <property type="term" value="F:ATP hydrolysis activity"/>
    <property type="evidence" value="ECO:0007669"/>
    <property type="project" value="InterPro"/>
</dbReference>
<dbReference type="InterPro" id="IPR003439">
    <property type="entry name" value="ABC_transporter-like_ATP-bd"/>
</dbReference>
<dbReference type="EMBL" id="PEBK01000001">
    <property type="protein sequence ID" value="PJM76336.1"/>
    <property type="molecule type" value="Genomic_DNA"/>
</dbReference>
<keyword evidence="4 7" id="KW-0067">ATP-binding</keyword>
<evidence type="ECO:0000256" key="3">
    <source>
        <dbReference type="ARBA" id="ARBA00022741"/>
    </source>
</evidence>
<dbReference type="InterPro" id="IPR003593">
    <property type="entry name" value="AAA+_ATPase"/>
</dbReference>
<dbReference type="OrthoDB" id="9778870at2"/>
<comment type="similarity">
    <text evidence="1">Belongs to the ABC transporter superfamily.</text>
</comment>
<dbReference type="PANTHER" id="PTHR46743">
    <property type="entry name" value="TEICHOIC ACIDS EXPORT ATP-BINDING PROTEIN TAGH"/>
    <property type="match status" value="1"/>
</dbReference>
<sequence length="432" mass="47986">MNDKPTEQSATEQSATEQSATEQSATERTGAAKFGAEAAVVPDDIALRVRDVSKSFRLPTEKTNSLKGALFNLLRGVRGYRIQQVLKDISFDVRKGEFFGIVGKNGSGKSTLLKIISQIYGTDSGSVEVFGKLVPFIELGVGFNPELTGRENIYLNGAMLGFSKEEVDAMYDDIVDFAELRDFMEQKLKNYSSGMQVRLAFSVAIKSQGDILVLDEVLAVGDEAFQKKCQDYFFEAKRQKKTIILVTHSMGDVRRYCDRAMFIKDGLIAQIGDPDTIADAYSNSFLGTTANAEGVTDTKKRGVDVIKVRMLVDGEEQKYLDKYEDFEIEVTFDCDAPISSQALRVDVVDGRGWLVFSLPDPDDGPQVIQPGRHVIRYKVSNELAFGDYHLDIAYDDGTKRYLIMPSCYQFHMKGYATSAMPVTAPHVTTEID</sequence>
<dbReference type="GO" id="GO:0140359">
    <property type="term" value="F:ABC-type transporter activity"/>
    <property type="evidence" value="ECO:0007669"/>
    <property type="project" value="InterPro"/>
</dbReference>
<dbReference type="GO" id="GO:0005524">
    <property type="term" value="F:ATP binding"/>
    <property type="evidence" value="ECO:0007669"/>
    <property type="project" value="UniProtKB-KW"/>
</dbReference>
<dbReference type="InterPro" id="IPR017871">
    <property type="entry name" value="ABC_transporter-like_CS"/>
</dbReference>